<dbReference type="AlphaFoldDB" id="A0A4P6FB67"/>
<dbReference type="PANTHER" id="PTHR30043:SF1">
    <property type="entry name" value="ABC TRANSPORT SYSTEM PERMEASE PROTEIN P69"/>
    <property type="match status" value="1"/>
</dbReference>
<gene>
    <name evidence="10" type="ORF">ET445_07550</name>
</gene>
<evidence type="ECO:0000256" key="2">
    <source>
        <dbReference type="ARBA" id="ARBA00022448"/>
    </source>
</evidence>
<feature type="compositionally biased region" description="Low complexity" evidence="8">
    <location>
        <begin position="324"/>
        <end position="333"/>
    </location>
</feature>
<feature type="transmembrane region" description="Helical" evidence="7">
    <location>
        <begin position="414"/>
        <end position="439"/>
    </location>
</feature>
<comment type="similarity">
    <text evidence="7">Belongs to the binding-protein-dependent transport system permease family.</text>
</comment>
<dbReference type="GO" id="GO:0055085">
    <property type="term" value="P:transmembrane transport"/>
    <property type="evidence" value="ECO:0007669"/>
    <property type="project" value="InterPro"/>
</dbReference>
<evidence type="ECO:0000256" key="8">
    <source>
        <dbReference type="SAM" id="MobiDB-lite"/>
    </source>
</evidence>
<protein>
    <submittedName>
        <fullName evidence="10">ABC transporter permease subunit</fullName>
    </submittedName>
</protein>
<reference evidence="10 11" key="1">
    <citation type="submission" date="2019-01" db="EMBL/GenBank/DDBJ databases">
        <title>Genome sequencing of strain FW100M-8.</title>
        <authorList>
            <person name="Heo J."/>
            <person name="Kim S.-J."/>
            <person name="Kim J.-S."/>
            <person name="Hong S.-B."/>
            <person name="Kwon S.-W."/>
        </authorList>
    </citation>
    <scope>NUCLEOTIDE SEQUENCE [LARGE SCALE GENOMIC DNA]</scope>
    <source>
        <strain evidence="10 11">FW100M-8</strain>
    </source>
</reference>
<evidence type="ECO:0000256" key="6">
    <source>
        <dbReference type="ARBA" id="ARBA00023136"/>
    </source>
</evidence>
<comment type="subcellular location">
    <subcellularLocation>
        <location evidence="1 7">Cell membrane</location>
        <topology evidence="1 7">Multi-pass membrane protein</topology>
    </subcellularLocation>
</comment>
<keyword evidence="4 7" id="KW-0812">Transmembrane</keyword>
<evidence type="ECO:0000259" key="9">
    <source>
        <dbReference type="PROSITE" id="PS50928"/>
    </source>
</evidence>
<feature type="transmembrane region" description="Helical" evidence="7">
    <location>
        <begin position="583"/>
        <end position="604"/>
    </location>
</feature>
<dbReference type="InterPro" id="IPR035906">
    <property type="entry name" value="MetI-like_sf"/>
</dbReference>
<sequence length="609" mass="64318">MTAIAAESRLLSVKRPRPRLASVVSGGVILAIIVLGVWSFIGLDYSFKSLETTSGNISRFIGLATPMQWPGWEVTGTRTAAGTTFTTEWVGWEPVFETLQSVAITLALVIAGTALAALLSIPVAYGAARNTTPNGAVLAISRGIGVVMRAIPDVVFVVFLAFLWFNSGTLPAIVAIGLHSIGMISKMFADAVEQIDEGPRLAIRAAGGSKAQEFWSGVVPQALPAWIAIALHRADINLRGTVILGVVGVAGLGYDLDDALHAGPAGMRRVIPIVLIIIALCVVFEIISSSIRARLLDVRPTGKGIGDTVVRAMTRRSGASGPKTAAQTPAQQATRDRNARIEAALHRPWDRDRVATTTWIWLGIAVVVAAFVYAQPDILRLFTPEGWRWDQVSNPDLDRAVWPPNFGSRDWADVLAAVLTTVQVAFAATLMAAIISAVVGPLSARNVAANGVVRNTFRGIALFLRAIPDLVVAILFIIATGFGPQAGALALGIGGVGLLAKLIGDSMEEVPNGPERAVAAAGGSRSQVFFSSTVPFSIPALVGHLMYLLEQNVRSATLLGIVGAGGIGFLLLNALQGRHFDQVIAFVFVIIALVVVVETASILIRRAVR</sequence>
<dbReference type="Pfam" id="PF00528">
    <property type="entry name" value="BPD_transp_1"/>
    <property type="match status" value="2"/>
</dbReference>
<feature type="transmembrane region" description="Helical" evidence="7">
    <location>
        <begin position="102"/>
        <end position="125"/>
    </location>
</feature>
<evidence type="ECO:0000313" key="11">
    <source>
        <dbReference type="Proteomes" id="UP000291259"/>
    </source>
</evidence>
<feature type="transmembrane region" description="Helical" evidence="7">
    <location>
        <begin position="556"/>
        <end position="577"/>
    </location>
</feature>
<evidence type="ECO:0000256" key="5">
    <source>
        <dbReference type="ARBA" id="ARBA00022989"/>
    </source>
</evidence>
<dbReference type="Proteomes" id="UP000291259">
    <property type="component" value="Chromosome"/>
</dbReference>
<feature type="domain" description="ABC transmembrane type-1" evidence="9">
    <location>
        <begin position="418"/>
        <end position="601"/>
    </location>
</feature>
<organism evidence="10 11">
    <name type="scientific">Agromyces protaetiae</name>
    <dbReference type="NCBI Taxonomy" id="2509455"/>
    <lineage>
        <taxon>Bacteria</taxon>
        <taxon>Bacillati</taxon>
        <taxon>Actinomycetota</taxon>
        <taxon>Actinomycetes</taxon>
        <taxon>Micrococcales</taxon>
        <taxon>Microbacteriaceae</taxon>
        <taxon>Agromyces</taxon>
    </lineage>
</organism>
<feature type="region of interest" description="Disordered" evidence="8">
    <location>
        <begin position="316"/>
        <end position="337"/>
    </location>
</feature>
<feature type="transmembrane region" description="Helical" evidence="7">
    <location>
        <begin position="460"/>
        <end position="482"/>
    </location>
</feature>
<proteinExistence type="inferred from homology"/>
<feature type="transmembrane region" description="Helical" evidence="7">
    <location>
        <begin position="20"/>
        <end position="41"/>
    </location>
</feature>
<dbReference type="SUPFAM" id="SSF161098">
    <property type="entry name" value="MetI-like"/>
    <property type="match status" value="2"/>
</dbReference>
<accession>A0A4P6FB67</accession>
<keyword evidence="3" id="KW-1003">Cell membrane</keyword>
<dbReference type="PROSITE" id="PS50928">
    <property type="entry name" value="ABC_TM1"/>
    <property type="match status" value="2"/>
</dbReference>
<dbReference type="PANTHER" id="PTHR30043">
    <property type="entry name" value="PHOSPHONATES TRANSPORT SYSTEM PERMEASE PROTEIN"/>
    <property type="match status" value="1"/>
</dbReference>
<dbReference type="KEGG" id="agf:ET445_07550"/>
<name>A0A4P6FB67_9MICO</name>
<dbReference type="GO" id="GO:0005886">
    <property type="term" value="C:plasma membrane"/>
    <property type="evidence" value="ECO:0007669"/>
    <property type="project" value="UniProtKB-SubCell"/>
</dbReference>
<evidence type="ECO:0000256" key="4">
    <source>
        <dbReference type="ARBA" id="ARBA00022692"/>
    </source>
</evidence>
<evidence type="ECO:0000313" key="10">
    <source>
        <dbReference type="EMBL" id="QAY73222.1"/>
    </source>
</evidence>
<keyword evidence="6 7" id="KW-0472">Membrane</keyword>
<feature type="transmembrane region" description="Helical" evidence="7">
    <location>
        <begin position="236"/>
        <end position="254"/>
    </location>
</feature>
<keyword evidence="5 7" id="KW-1133">Transmembrane helix</keyword>
<feature type="transmembrane region" description="Helical" evidence="7">
    <location>
        <begin position="354"/>
        <end position="374"/>
    </location>
</feature>
<feature type="transmembrane region" description="Helical" evidence="7">
    <location>
        <begin position="528"/>
        <end position="549"/>
    </location>
</feature>
<dbReference type="CDD" id="cd06261">
    <property type="entry name" value="TM_PBP2"/>
    <property type="match status" value="1"/>
</dbReference>
<dbReference type="Gene3D" id="1.10.3720.10">
    <property type="entry name" value="MetI-like"/>
    <property type="match status" value="2"/>
</dbReference>
<feature type="transmembrane region" description="Helical" evidence="7">
    <location>
        <begin position="266"/>
        <end position="287"/>
    </location>
</feature>
<keyword evidence="2 7" id="KW-0813">Transport</keyword>
<feature type="domain" description="ABC transmembrane type-1" evidence="9">
    <location>
        <begin position="102"/>
        <end position="288"/>
    </location>
</feature>
<dbReference type="RefSeq" id="WP_129190256.1">
    <property type="nucleotide sequence ID" value="NZ_CP035491.1"/>
</dbReference>
<dbReference type="EMBL" id="CP035491">
    <property type="protein sequence ID" value="QAY73222.1"/>
    <property type="molecule type" value="Genomic_DNA"/>
</dbReference>
<dbReference type="OrthoDB" id="9808005at2"/>
<evidence type="ECO:0000256" key="7">
    <source>
        <dbReference type="RuleBase" id="RU363032"/>
    </source>
</evidence>
<keyword evidence="11" id="KW-1185">Reference proteome</keyword>
<evidence type="ECO:0000256" key="3">
    <source>
        <dbReference type="ARBA" id="ARBA00022475"/>
    </source>
</evidence>
<evidence type="ECO:0000256" key="1">
    <source>
        <dbReference type="ARBA" id="ARBA00004651"/>
    </source>
</evidence>
<dbReference type="InterPro" id="IPR000515">
    <property type="entry name" value="MetI-like"/>
</dbReference>